<accession>A0A078FJ43</accession>
<protein>
    <submittedName>
        <fullName evidence="2">BnaC02g29890D protein</fullName>
    </submittedName>
</protein>
<evidence type="ECO:0000313" key="2">
    <source>
        <dbReference type="EMBL" id="CDY12982.1"/>
    </source>
</evidence>
<name>A0A078FJ43_BRANA</name>
<dbReference type="PaxDb" id="3708-A0A078FJ43"/>
<proteinExistence type="predicted"/>
<organism evidence="2 3">
    <name type="scientific">Brassica napus</name>
    <name type="common">Rape</name>
    <dbReference type="NCBI Taxonomy" id="3708"/>
    <lineage>
        <taxon>Eukaryota</taxon>
        <taxon>Viridiplantae</taxon>
        <taxon>Streptophyta</taxon>
        <taxon>Embryophyta</taxon>
        <taxon>Tracheophyta</taxon>
        <taxon>Spermatophyta</taxon>
        <taxon>Magnoliopsida</taxon>
        <taxon>eudicotyledons</taxon>
        <taxon>Gunneridae</taxon>
        <taxon>Pentapetalae</taxon>
        <taxon>rosids</taxon>
        <taxon>malvids</taxon>
        <taxon>Brassicales</taxon>
        <taxon>Brassicaceae</taxon>
        <taxon>Brassiceae</taxon>
        <taxon>Brassica</taxon>
    </lineage>
</organism>
<evidence type="ECO:0000256" key="1">
    <source>
        <dbReference type="SAM" id="MobiDB-lite"/>
    </source>
</evidence>
<feature type="region of interest" description="Disordered" evidence="1">
    <location>
        <begin position="1"/>
        <end position="45"/>
    </location>
</feature>
<feature type="compositionally biased region" description="Basic and acidic residues" evidence="1">
    <location>
        <begin position="1"/>
        <end position="11"/>
    </location>
</feature>
<dbReference type="Proteomes" id="UP000028999">
    <property type="component" value="Unassembled WGS sequence"/>
</dbReference>
<sequence>MSYSKLNKELDTTVQLMRDMSSGKKNSKRVAPRPSKSKNVGEDDEVLITPKEEFIPHSVDPEEAERYWVVVCNKITLPLETPFPRRLRFPVNPNSPSRIVPDTLTPFANSAMFQTRSNSASRSPESAQKIPRKAYSRVMRCFCVAVYGFRSRRS</sequence>
<evidence type="ECO:0000313" key="3">
    <source>
        <dbReference type="Proteomes" id="UP000028999"/>
    </source>
</evidence>
<keyword evidence="3" id="KW-1185">Reference proteome</keyword>
<reference evidence="2 3" key="1">
    <citation type="journal article" date="2014" name="Science">
        <title>Plant genetics. Early allopolyploid evolution in the post-Neolithic Brassica napus oilseed genome.</title>
        <authorList>
            <person name="Chalhoub B."/>
            <person name="Denoeud F."/>
            <person name="Liu S."/>
            <person name="Parkin I.A."/>
            <person name="Tang H."/>
            <person name="Wang X."/>
            <person name="Chiquet J."/>
            <person name="Belcram H."/>
            <person name="Tong C."/>
            <person name="Samans B."/>
            <person name="Correa M."/>
            <person name="Da Silva C."/>
            <person name="Just J."/>
            <person name="Falentin C."/>
            <person name="Koh C.S."/>
            <person name="Le Clainche I."/>
            <person name="Bernard M."/>
            <person name="Bento P."/>
            <person name="Noel B."/>
            <person name="Labadie K."/>
            <person name="Alberti A."/>
            <person name="Charles M."/>
            <person name="Arnaud D."/>
            <person name="Guo H."/>
            <person name="Daviaud C."/>
            <person name="Alamery S."/>
            <person name="Jabbari K."/>
            <person name="Zhao M."/>
            <person name="Edger P.P."/>
            <person name="Chelaifa H."/>
            <person name="Tack D."/>
            <person name="Lassalle G."/>
            <person name="Mestiri I."/>
            <person name="Schnel N."/>
            <person name="Le Paslier M.C."/>
            <person name="Fan G."/>
            <person name="Renault V."/>
            <person name="Bayer P.E."/>
            <person name="Golicz A.A."/>
            <person name="Manoli S."/>
            <person name="Lee T.H."/>
            <person name="Thi V.H."/>
            <person name="Chalabi S."/>
            <person name="Hu Q."/>
            <person name="Fan C."/>
            <person name="Tollenaere R."/>
            <person name="Lu Y."/>
            <person name="Battail C."/>
            <person name="Shen J."/>
            <person name="Sidebottom C.H."/>
            <person name="Wang X."/>
            <person name="Canaguier A."/>
            <person name="Chauveau A."/>
            <person name="Berard A."/>
            <person name="Deniot G."/>
            <person name="Guan M."/>
            <person name="Liu Z."/>
            <person name="Sun F."/>
            <person name="Lim Y.P."/>
            <person name="Lyons E."/>
            <person name="Town C.D."/>
            <person name="Bancroft I."/>
            <person name="Wang X."/>
            <person name="Meng J."/>
            <person name="Ma J."/>
            <person name="Pires J.C."/>
            <person name="King G.J."/>
            <person name="Brunel D."/>
            <person name="Delourme R."/>
            <person name="Renard M."/>
            <person name="Aury J.M."/>
            <person name="Adams K.L."/>
            <person name="Batley J."/>
            <person name="Snowdon R.J."/>
            <person name="Tost J."/>
            <person name="Edwards D."/>
            <person name="Zhou Y."/>
            <person name="Hua W."/>
            <person name="Sharpe A.G."/>
            <person name="Paterson A.H."/>
            <person name="Guan C."/>
            <person name="Wincker P."/>
        </authorList>
    </citation>
    <scope>NUCLEOTIDE SEQUENCE [LARGE SCALE GENOMIC DNA]</scope>
    <source>
        <strain evidence="3">cv. Darmor-bzh</strain>
    </source>
</reference>
<dbReference type="AlphaFoldDB" id="A0A078FJ43"/>
<dbReference type="EMBL" id="LK032029">
    <property type="protein sequence ID" value="CDY12982.1"/>
    <property type="molecule type" value="Genomic_DNA"/>
</dbReference>
<dbReference type="Gramene" id="CDY12982">
    <property type="protein sequence ID" value="CDY12982"/>
    <property type="gene ID" value="GSBRNA2T00070715001"/>
</dbReference>
<gene>
    <name evidence="2" type="primary">BnaC02g29890D</name>
    <name evidence="2" type="ORF">GSBRNA2T00070715001</name>
</gene>